<keyword evidence="2" id="KW-1185">Reference proteome</keyword>
<evidence type="ECO:0000313" key="1">
    <source>
        <dbReference type="EMBL" id="MEQ2376926.1"/>
    </source>
</evidence>
<proteinExistence type="predicted"/>
<accession>A0ABV1BR96</accession>
<dbReference type="RefSeq" id="WP_165852862.1">
    <property type="nucleotide sequence ID" value="NZ_JBBMEP010000009.1"/>
</dbReference>
<reference evidence="1 2" key="1">
    <citation type="submission" date="2024-03" db="EMBL/GenBank/DDBJ databases">
        <title>Human intestinal bacterial collection.</title>
        <authorList>
            <person name="Pauvert C."/>
            <person name="Hitch T.C.A."/>
            <person name="Clavel T."/>
        </authorList>
    </citation>
    <scope>NUCLEOTIDE SEQUENCE [LARGE SCALE GENOMIC DNA]</scope>
    <source>
        <strain evidence="1 2">CLA-JM-H7-B</strain>
    </source>
</reference>
<name>A0ABV1BR96_9FIRM</name>
<gene>
    <name evidence="1" type="ORF">WMO17_06035</name>
</gene>
<comment type="caution">
    <text evidence="1">The sequence shown here is derived from an EMBL/GenBank/DDBJ whole genome shotgun (WGS) entry which is preliminary data.</text>
</comment>
<evidence type="ECO:0008006" key="3">
    <source>
        <dbReference type="Google" id="ProtNLM"/>
    </source>
</evidence>
<protein>
    <recommendedName>
        <fullName evidence="3">SAM-dependent methyltransferase</fullName>
    </recommendedName>
</protein>
<dbReference type="Proteomes" id="UP001496146">
    <property type="component" value="Unassembled WGS sequence"/>
</dbReference>
<organism evidence="1 2">
    <name type="scientific">Faecalibacterium faecis</name>
    <dbReference type="NCBI Taxonomy" id="3133157"/>
    <lineage>
        <taxon>Bacteria</taxon>
        <taxon>Bacillati</taxon>
        <taxon>Bacillota</taxon>
        <taxon>Clostridia</taxon>
        <taxon>Eubacteriales</taxon>
        <taxon>Oscillospiraceae</taxon>
        <taxon>Faecalibacterium</taxon>
    </lineage>
</organism>
<sequence length="53" mass="6192">MQQVLLETPVDPAYDDICNSFYDGWDRTVHRQMYARDCYSILKELGKLPPGIE</sequence>
<dbReference type="EMBL" id="JBBMEP010000009">
    <property type="protein sequence ID" value="MEQ2376926.1"/>
    <property type="molecule type" value="Genomic_DNA"/>
</dbReference>
<evidence type="ECO:0000313" key="2">
    <source>
        <dbReference type="Proteomes" id="UP001496146"/>
    </source>
</evidence>